<reference evidence="2" key="1">
    <citation type="submission" date="2021-02" db="EMBL/GenBank/DDBJ databases">
        <title>First Annotated Genome of the Yellow-green Alga Tribonema minus.</title>
        <authorList>
            <person name="Mahan K.M."/>
        </authorList>
    </citation>
    <scope>NUCLEOTIDE SEQUENCE</scope>
    <source>
        <strain evidence="2">UTEX B ZZ1240</strain>
    </source>
</reference>
<organism evidence="2 3">
    <name type="scientific">Tribonema minus</name>
    <dbReference type="NCBI Taxonomy" id="303371"/>
    <lineage>
        <taxon>Eukaryota</taxon>
        <taxon>Sar</taxon>
        <taxon>Stramenopiles</taxon>
        <taxon>Ochrophyta</taxon>
        <taxon>PX clade</taxon>
        <taxon>Xanthophyceae</taxon>
        <taxon>Tribonematales</taxon>
        <taxon>Tribonemataceae</taxon>
        <taxon>Tribonema</taxon>
    </lineage>
</organism>
<comment type="caution">
    <text evidence="2">The sequence shown here is derived from an EMBL/GenBank/DDBJ whole genome shotgun (WGS) entry which is preliminary data.</text>
</comment>
<keyword evidence="1" id="KW-0472">Membrane</keyword>
<evidence type="ECO:0000313" key="3">
    <source>
        <dbReference type="Proteomes" id="UP000664859"/>
    </source>
</evidence>
<sequence length="177" mass="18995">MQHLELHDADIWELVHNSGAGELDDGDVAAQFFRYAAEAEEHRQLDDAGKHASVACAAHWQSLNVMFMSDRDQTYSYDYSKGYILPPQANPEPPADATTEGDANAVAIAAGVTNDPSYKPGAPNPAFPPSEFAAKGGGGVSPMLLFGLAFVVVCASIAAVLIGMRRRQQLRYTELSV</sequence>
<name>A0A836CD39_9STRA</name>
<dbReference type="Proteomes" id="UP000664859">
    <property type="component" value="Unassembled WGS sequence"/>
</dbReference>
<accession>A0A836CD39</accession>
<keyword evidence="1" id="KW-0812">Transmembrane</keyword>
<evidence type="ECO:0000256" key="1">
    <source>
        <dbReference type="SAM" id="Phobius"/>
    </source>
</evidence>
<keyword evidence="1" id="KW-1133">Transmembrane helix</keyword>
<gene>
    <name evidence="2" type="ORF">JKP88DRAFT_264186</name>
</gene>
<evidence type="ECO:0000313" key="2">
    <source>
        <dbReference type="EMBL" id="KAG5179651.1"/>
    </source>
</evidence>
<feature type="transmembrane region" description="Helical" evidence="1">
    <location>
        <begin position="143"/>
        <end position="162"/>
    </location>
</feature>
<protein>
    <submittedName>
        <fullName evidence="2">Uncharacterized protein</fullName>
    </submittedName>
</protein>
<dbReference type="AlphaFoldDB" id="A0A836CD39"/>
<dbReference type="EMBL" id="JAFCMP010000446">
    <property type="protein sequence ID" value="KAG5179651.1"/>
    <property type="molecule type" value="Genomic_DNA"/>
</dbReference>
<proteinExistence type="predicted"/>
<keyword evidence="3" id="KW-1185">Reference proteome</keyword>